<dbReference type="InterPro" id="IPR017951">
    <property type="entry name" value="Urease_asu_c"/>
</dbReference>
<dbReference type="InterPro" id="IPR050112">
    <property type="entry name" value="Urease_alpha_subunit"/>
</dbReference>
<comment type="catalytic activity">
    <reaction evidence="5 6">
        <text>urea + 2 H2O + H(+) = hydrogencarbonate + 2 NH4(+)</text>
        <dbReference type="Rhea" id="RHEA:20557"/>
        <dbReference type="ChEBI" id="CHEBI:15377"/>
        <dbReference type="ChEBI" id="CHEBI:15378"/>
        <dbReference type="ChEBI" id="CHEBI:16199"/>
        <dbReference type="ChEBI" id="CHEBI:17544"/>
        <dbReference type="ChEBI" id="CHEBI:28938"/>
        <dbReference type="EC" id="3.5.1.5"/>
    </reaction>
</comment>
<name>A0A1M6JZW3_9FIRM</name>
<dbReference type="HAMAP" id="MF_01953">
    <property type="entry name" value="Urease_alpha"/>
    <property type="match status" value="1"/>
</dbReference>
<feature type="active site" description="Proton donor" evidence="6 10">
    <location>
        <position position="325"/>
    </location>
</feature>
<evidence type="ECO:0000256" key="4">
    <source>
        <dbReference type="ARBA" id="ARBA00022801"/>
    </source>
</evidence>
<reference evidence="14 15" key="1">
    <citation type="submission" date="2016-11" db="EMBL/GenBank/DDBJ databases">
        <authorList>
            <person name="Jaros S."/>
            <person name="Januszkiewicz K."/>
            <person name="Wedrychowicz H."/>
        </authorList>
    </citation>
    <scope>NUCLEOTIDE SEQUENCE [LARGE SCALE GENOMIC DNA]</scope>
    <source>
        <strain evidence="14 15">DSM 15480</strain>
    </source>
</reference>
<keyword evidence="2 6" id="KW-0533">Nickel</keyword>
<dbReference type="PRINTS" id="PR01752">
    <property type="entry name" value="UREASE"/>
</dbReference>
<keyword evidence="3 6" id="KW-0479">Metal-binding</keyword>
<dbReference type="CDD" id="cd00375">
    <property type="entry name" value="Urease_alpha"/>
    <property type="match status" value="1"/>
</dbReference>
<accession>A0A1M6JZW3</accession>
<dbReference type="GO" id="GO:0005737">
    <property type="term" value="C:cytoplasm"/>
    <property type="evidence" value="ECO:0007669"/>
    <property type="project" value="UniProtKB-SubCell"/>
</dbReference>
<comment type="subunit">
    <text evidence="6">Heterotrimer of UreA (gamma), UreB (beta) and UreC (alpha) subunits. Three heterotrimers associate to form the active enzyme.</text>
</comment>
<dbReference type="NCBIfam" id="NF009686">
    <property type="entry name" value="PRK13207.1"/>
    <property type="match status" value="1"/>
</dbReference>
<evidence type="ECO:0000256" key="3">
    <source>
        <dbReference type="ARBA" id="ARBA00022723"/>
    </source>
</evidence>
<feature type="domain" description="Urease" evidence="13">
    <location>
        <begin position="134"/>
        <end position="572"/>
    </location>
</feature>
<evidence type="ECO:0000256" key="8">
    <source>
        <dbReference type="PIRSR" id="PIRSR611612-50"/>
    </source>
</evidence>
<comment type="cofactor">
    <cofactor evidence="6 9">
        <name>Ni cation</name>
        <dbReference type="ChEBI" id="CHEBI:25516"/>
    </cofactor>
    <text evidence="6 9">Binds 2 nickel ions per subunit.</text>
</comment>
<evidence type="ECO:0000256" key="9">
    <source>
        <dbReference type="PIRSR" id="PIRSR611612-51"/>
    </source>
</evidence>
<feature type="binding site" evidence="6 9">
    <location>
        <position position="251"/>
    </location>
    <ligand>
        <name>Ni(2+)</name>
        <dbReference type="ChEBI" id="CHEBI:49786"/>
        <label>2</label>
    </ligand>
</feature>
<evidence type="ECO:0000256" key="11">
    <source>
        <dbReference type="PROSITE-ProRule" id="PRU00700"/>
    </source>
</evidence>
<dbReference type="AlphaFoldDB" id="A0A1M6JZW3"/>
<sequence>MSFTIDRKSYGGMYGPTVGDKVRLADTDLIVEVEKDYTVYGEECKFGGSKTIRDGMGQKSGMTNKAGALDFCLTNALVIDYTGIYKADIGIKDGLIAGIGKAGNPDTQDGVDPKMVIGTGTEILSAEGLIVTAGAIDTHVHYICPQQAETALYSGVTTMYGGGDGPADGTFATTCAPGPWNIKRMLEAVDELPMNFMILGKANSSHPDALVEQIAAGACGLKLHEDWGTTPAAIDCSLSVADQYDISIAIHTDSINECGNVENTIEAYNGRTIHTFHTEGAGGGHAPDTMVMAGEANVIPSTTTPTIPYTVNTYDEHLDMLMVCHHMDSDIPDDIAFGKSRIRKETIAAEDVLHDLGAISIINSDSQAMGRPAEVITRTWQLADKNKKQRGKLPEDMEGNDNFRVKRYIAKHTINAALATGTADYIGSVEVGKMADLVVWRPDMFGVKPEVIIKGGFMIAAKMGDANASIPTPQPIIMKSMFGAYGKARAKTCVTFVSQLAYENDIKGELGLEKVVLPVKGCRAISKKDMIFNDALPKIEIDPETKKVKADGVEITSEPAKTLPMTQLYYLF</sequence>
<dbReference type="EC" id="3.5.1.5" evidence="6 7"/>
<dbReference type="EMBL" id="FQZY01000010">
    <property type="protein sequence ID" value="SHJ52241.1"/>
    <property type="molecule type" value="Genomic_DNA"/>
</dbReference>
<proteinExistence type="inferred from homology"/>
<dbReference type="PROSITE" id="PS51368">
    <property type="entry name" value="UREASE_3"/>
    <property type="match status" value="1"/>
</dbReference>
<dbReference type="PANTHER" id="PTHR43440:SF1">
    <property type="entry name" value="UREASE"/>
    <property type="match status" value="1"/>
</dbReference>
<feature type="binding site" evidence="6 9">
    <location>
        <position position="139"/>
    </location>
    <ligand>
        <name>Ni(2+)</name>
        <dbReference type="ChEBI" id="CHEBI:49786"/>
        <label>1</label>
    </ligand>
</feature>
<comment type="PTM">
    <text evidence="8">Carbamylation allows a single lysine to coordinate two nickel ions.</text>
</comment>
<dbReference type="InterPro" id="IPR005848">
    <property type="entry name" value="Urease_asu"/>
</dbReference>
<dbReference type="Proteomes" id="UP000184301">
    <property type="component" value="Unassembled WGS sequence"/>
</dbReference>
<dbReference type="InterPro" id="IPR032466">
    <property type="entry name" value="Metal_Hydrolase"/>
</dbReference>
<keyword evidence="6 11" id="KW-0963">Cytoplasm</keyword>
<evidence type="ECO:0000256" key="6">
    <source>
        <dbReference type="HAMAP-Rule" id="MF_01953"/>
    </source>
</evidence>
<feature type="binding site" description="via carbamate group" evidence="6 9">
    <location>
        <position position="222"/>
    </location>
    <ligand>
        <name>Ni(2+)</name>
        <dbReference type="ChEBI" id="CHEBI:49786"/>
        <label>1</label>
    </ligand>
</feature>
<evidence type="ECO:0000256" key="5">
    <source>
        <dbReference type="ARBA" id="ARBA00047778"/>
    </source>
</evidence>
<feature type="binding site" evidence="6 9">
    <location>
        <position position="365"/>
    </location>
    <ligand>
        <name>Ni(2+)</name>
        <dbReference type="ChEBI" id="CHEBI:49786"/>
        <label>1</label>
    </ligand>
</feature>
<keyword evidence="15" id="KW-1185">Reference proteome</keyword>
<keyword evidence="4 6" id="KW-0378">Hydrolase</keyword>
<dbReference type="SUPFAM" id="SSF51338">
    <property type="entry name" value="Composite domain of metallo-dependent hydrolases"/>
    <property type="match status" value="2"/>
</dbReference>
<evidence type="ECO:0000313" key="14">
    <source>
        <dbReference type="EMBL" id="SHJ52241.1"/>
    </source>
</evidence>
<dbReference type="Gene3D" id="2.30.40.10">
    <property type="entry name" value="Urease, subunit C, domain 1"/>
    <property type="match status" value="1"/>
</dbReference>
<comment type="similarity">
    <text evidence="6 12">Belongs to the metallo-dependent hydrolases superfamily. Urease alpha subunit family.</text>
</comment>
<comment type="subcellular location">
    <subcellularLocation>
        <location evidence="6 11">Cytoplasm</location>
    </subcellularLocation>
</comment>
<dbReference type="UniPathway" id="UPA00258">
    <property type="reaction ID" value="UER00370"/>
</dbReference>
<comment type="pathway">
    <text evidence="1 6">Nitrogen metabolism; urea degradation; CO(2) and NH(3) from urea (urease route): step 1/1.</text>
</comment>
<feature type="binding site" evidence="6 11">
    <location>
        <position position="224"/>
    </location>
    <ligand>
        <name>substrate</name>
    </ligand>
</feature>
<evidence type="ECO:0000256" key="1">
    <source>
        <dbReference type="ARBA" id="ARBA00004897"/>
    </source>
</evidence>
<dbReference type="GO" id="GO:0043419">
    <property type="term" value="P:urea catabolic process"/>
    <property type="evidence" value="ECO:0007669"/>
    <property type="project" value="UniProtKB-UniRule"/>
</dbReference>
<dbReference type="Pfam" id="PF00449">
    <property type="entry name" value="Urease_alpha"/>
    <property type="match status" value="1"/>
</dbReference>
<dbReference type="GO" id="GO:0016151">
    <property type="term" value="F:nickel cation binding"/>
    <property type="evidence" value="ECO:0007669"/>
    <property type="project" value="UniProtKB-UniRule"/>
</dbReference>
<feature type="binding site" description="via carbamate group" evidence="6 9">
    <location>
        <position position="222"/>
    </location>
    <ligand>
        <name>Ni(2+)</name>
        <dbReference type="ChEBI" id="CHEBI:49786"/>
        <label>2</label>
    </ligand>
</feature>
<dbReference type="PANTHER" id="PTHR43440">
    <property type="entry name" value="UREASE"/>
    <property type="match status" value="1"/>
</dbReference>
<evidence type="ECO:0000256" key="12">
    <source>
        <dbReference type="RuleBase" id="RU004158"/>
    </source>
</evidence>
<evidence type="ECO:0000256" key="10">
    <source>
        <dbReference type="PIRSR" id="PIRSR611612-52"/>
    </source>
</evidence>
<dbReference type="InterPro" id="IPR029754">
    <property type="entry name" value="Urease_Ni-bd"/>
</dbReference>
<gene>
    <name evidence="6" type="primary">ureC</name>
    <name evidence="14" type="ORF">SAMN02745243_00798</name>
</gene>
<dbReference type="InterPro" id="IPR011059">
    <property type="entry name" value="Metal-dep_hydrolase_composite"/>
</dbReference>
<feature type="binding site" evidence="6 9">
    <location>
        <position position="277"/>
    </location>
    <ligand>
        <name>Ni(2+)</name>
        <dbReference type="ChEBI" id="CHEBI:49786"/>
        <label>2</label>
    </ligand>
</feature>
<dbReference type="InterPro" id="IPR011612">
    <property type="entry name" value="Urease_alpha_N_dom"/>
</dbReference>
<dbReference type="STRING" id="1121950.SAMN02745243_00798"/>
<evidence type="ECO:0000259" key="13">
    <source>
        <dbReference type="PROSITE" id="PS51368"/>
    </source>
</evidence>
<evidence type="ECO:0000313" key="15">
    <source>
        <dbReference type="Proteomes" id="UP000184301"/>
    </source>
</evidence>
<dbReference type="Pfam" id="PF01979">
    <property type="entry name" value="Amidohydro_1"/>
    <property type="match status" value="1"/>
</dbReference>
<dbReference type="Gene3D" id="3.20.20.140">
    <property type="entry name" value="Metal-dependent hydrolases"/>
    <property type="match status" value="1"/>
</dbReference>
<organism evidence="14 15">
    <name type="scientific">Hespellia stercorisuis DSM 15480</name>
    <dbReference type="NCBI Taxonomy" id="1121950"/>
    <lineage>
        <taxon>Bacteria</taxon>
        <taxon>Bacillati</taxon>
        <taxon>Bacillota</taxon>
        <taxon>Clostridia</taxon>
        <taxon>Lachnospirales</taxon>
        <taxon>Lachnospiraceae</taxon>
        <taxon>Hespellia</taxon>
    </lineage>
</organism>
<feature type="modified residue" description="N6-carboxylysine" evidence="6 8">
    <location>
        <position position="222"/>
    </location>
</feature>
<dbReference type="NCBIfam" id="TIGR01792">
    <property type="entry name" value="urease_alph"/>
    <property type="match status" value="1"/>
</dbReference>
<dbReference type="PROSITE" id="PS01120">
    <property type="entry name" value="UREASE_1"/>
    <property type="match status" value="1"/>
</dbReference>
<comment type="PTM">
    <text evidence="6">Carboxylation allows a single lysine to coordinate two nickel ions.</text>
</comment>
<dbReference type="RefSeq" id="WP_073105479.1">
    <property type="nucleotide sequence ID" value="NZ_FQZY01000010.1"/>
</dbReference>
<dbReference type="GO" id="GO:0009039">
    <property type="term" value="F:urease activity"/>
    <property type="evidence" value="ECO:0007669"/>
    <property type="project" value="UniProtKB-UniRule"/>
</dbReference>
<dbReference type="OrthoDB" id="9802793at2"/>
<evidence type="ECO:0000256" key="7">
    <source>
        <dbReference type="NCBIfam" id="TIGR01792"/>
    </source>
</evidence>
<dbReference type="SUPFAM" id="SSF51556">
    <property type="entry name" value="Metallo-dependent hydrolases"/>
    <property type="match status" value="1"/>
</dbReference>
<dbReference type="InterPro" id="IPR006680">
    <property type="entry name" value="Amidohydro-rel"/>
</dbReference>
<feature type="binding site" evidence="6 9">
    <location>
        <position position="141"/>
    </location>
    <ligand>
        <name>Ni(2+)</name>
        <dbReference type="ChEBI" id="CHEBI:49786"/>
        <label>1</label>
    </ligand>
</feature>
<evidence type="ECO:0000256" key="2">
    <source>
        <dbReference type="ARBA" id="ARBA00022596"/>
    </source>
</evidence>
<protein>
    <recommendedName>
        <fullName evidence="6 7">Urease subunit alpha</fullName>
        <ecNumber evidence="6 7">3.5.1.5</ecNumber>
    </recommendedName>
    <alternativeName>
        <fullName evidence="6">Urea amidohydrolase subunit alpha</fullName>
    </alternativeName>
</protein>